<gene>
    <name evidence="15" type="ORF">UFOVP1073_2</name>
    <name evidence="16" type="ORF">UFOVP1308_41</name>
    <name evidence="17" type="ORF">UFOVP1423_28</name>
    <name evidence="18" type="ORF">UFOVP1520_73</name>
    <name evidence="13" type="ORF">UFOVP898_4</name>
    <name evidence="14" type="ORF">UFOVP985_55</name>
</gene>
<dbReference type="PROSITE" id="PS51198">
    <property type="entry name" value="UVRD_HELICASE_ATP_BIND"/>
    <property type="match status" value="1"/>
</dbReference>
<evidence type="ECO:0000256" key="9">
    <source>
        <dbReference type="ARBA" id="ARBA00034808"/>
    </source>
</evidence>
<evidence type="ECO:0000313" key="13">
    <source>
        <dbReference type="EMBL" id="CAB4169017.1"/>
    </source>
</evidence>
<keyword evidence="5 11" id="KW-0067">ATP-binding</keyword>
<dbReference type="Gene3D" id="1.10.10.160">
    <property type="match status" value="1"/>
</dbReference>
<dbReference type="Pfam" id="PF13361">
    <property type="entry name" value="UvrD_C"/>
    <property type="match status" value="1"/>
</dbReference>
<feature type="binding site" evidence="11">
    <location>
        <begin position="11"/>
        <end position="18"/>
    </location>
    <ligand>
        <name>ATP</name>
        <dbReference type="ChEBI" id="CHEBI:30616"/>
    </ligand>
</feature>
<comment type="similarity">
    <text evidence="1">Belongs to the helicase family. UvrD subfamily.</text>
</comment>
<accession>A0A6J5QBR5</accession>
<keyword evidence="7" id="KW-0413">Isomerase</keyword>
<keyword evidence="3 11" id="KW-0378">Hydrolase</keyword>
<dbReference type="InterPro" id="IPR013986">
    <property type="entry name" value="DExx_box_DNA_helicase_dom_sf"/>
</dbReference>
<proteinExistence type="inferred from homology"/>
<reference evidence="15" key="1">
    <citation type="submission" date="2020-05" db="EMBL/GenBank/DDBJ databases">
        <authorList>
            <person name="Chiriac C."/>
            <person name="Salcher M."/>
            <person name="Ghai R."/>
            <person name="Kavagutti S V."/>
        </authorList>
    </citation>
    <scope>NUCLEOTIDE SEQUENCE</scope>
</reference>
<dbReference type="GO" id="GO:0000725">
    <property type="term" value="P:recombinational repair"/>
    <property type="evidence" value="ECO:0007669"/>
    <property type="project" value="TreeGrafter"/>
</dbReference>
<sequence>MSDVDVARIIGGAGTGKTTTILQKMELALDRLGGDPLRLGFASFTRAARSEAVSRASAAWGVSESLLSKEGWFRTIHSTCFRCLGVSAGQLLAGDSKADLEWISEAVGVKVQTITDEDTGAVSYTGDPVASAALNCWSFARSSLRPLQEVVRRRRRVDDSVPDYALIVRMAERYETKKRLDDRMDFNDLLAAFAGVSFSVMEGVTPSSSYRPELPEVSAWLFDEQQDASPLLDLVCKRLVSAPSVKWCYVVGDPFQAIYGFAGSNADCFLGWQVKKEMTMPKSYRCPTPILALGERCLRRMHRGYFDRGIEAADHAGSIGEVGAIDQLVAQVDPKQPWLLIARTKFQASRIAAEMHRQGKPVRWTTSPDGPTNRSRGLQALYKLENGEPITGHDWKHATELLPSNGMLRPGVKETMLVRGTKKRFDDEDERRHWDFILPAELDKVGATPALRDAIVKGEWVRLVDHGDLWRREAKQYGPLLAAEPQCRVGTIHSVKGMEADNVAVLTTTAQKVAAGAEDCDQYDEECRIAYVAVTRTRKRLVVINEGRPTTPRMEVL</sequence>
<keyword evidence="4 11" id="KW-0347">Helicase</keyword>
<dbReference type="GO" id="GO:0043138">
    <property type="term" value="F:3'-5' DNA helicase activity"/>
    <property type="evidence" value="ECO:0007669"/>
    <property type="project" value="UniProtKB-EC"/>
</dbReference>
<evidence type="ECO:0000256" key="2">
    <source>
        <dbReference type="ARBA" id="ARBA00022741"/>
    </source>
</evidence>
<dbReference type="EMBL" id="LR797009">
    <property type="protein sequence ID" value="CAB4180952.1"/>
    <property type="molecule type" value="Genomic_DNA"/>
</dbReference>
<evidence type="ECO:0000256" key="11">
    <source>
        <dbReference type="PROSITE-ProRule" id="PRU00560"/>
    </source>
</evidence>
<dbReference type="EMBL" id="LR797361">
    <property type="protein sequence ID" value="CAB4210558.1"/>
    <property type="molecule type" value="Genomic_DNA"/>
</dbReference>
<dbReference type="EMBL" id="LR796942">
    <property type="protein sequence ID" value="CAB4176729.1"/>
    <property type="molecule type" value="Genomic_DNA"/>
</dbReference>
<evidence type="ECO:0000256" key="1">
    <source>
        <dbReference type="ARBA" id="ARBA00009922"/>
    </source>
</evidence>
<dbReference type="GO" id="GO:0016787">
    <property type="term" value="F:hydrolase activity"/>
    <property type="evidence" value="ECO:0007669"/>
    <property type="project" value="UniProtKB-UniRule"/>
</dbReference>
<dbReference type="EMBL" id="LR796838">
    <property type="protein sequence ID" value="CAB4169017.1"/>
    <property type="molecule type" value="Genomic_DNA"/>
</dbReference>
<dbReference type="InterPro" id="IPR014016">
    <property type="entry name" value="UvrD-like_ATP-bd"/>
</dbReference>
<evidence type="ECO:0000256" key="4">
    <source>
        <dbReference type="ARBA" id="ARBA00022806"/>
    </source>
</evidence>
<comment type="catalytic activity">
    <reaction evidence="8">
        <text>Couples ATP hydrolysis with the unwinding of duplex DNA by translocating in the 3'-5' direction.</text>
        <dbReference type="EC" id="5.6.2.4"/>
    </reaction>
</comment>
<keyword evidence="6" id="KW-0238">DNA-binding</keyword>
<evidence type="ECO:0000313" key="18">
    <source>
        <dbReference type="EMBL" id="CAB5227584.1"/>
    </source>
</evidence>
<dbReference type="PANTHER" id="PTHR11070">
    <property type="entry name" value="UVRD / RECB / PCRA DNA HELICASE FAMILY MEMBER"/>
    <property type="match status" value="1"/>
</dbReference>
<dbReference type="EC" id="5.6.2.4" evidence="9"/>
<keyword evidence="2 11" id="KW-0547">Nucleotide-binding</keyword>
<dbReference type="SUPFAM" id="SSF52540">
    <property type="entry name" value="P-loop containing nucleoside triphosphate hydrolases"/>
    <property type="match status" value="1"/>
</dbReference>
<evidence type="ECO:0000256" key="5">
    <source>
        <dbReference type="ARBA" id="ARBA00022840"/>
    </source>
</evidence>
<dbReference type="GO" id="GO:0003677">
    <property type="term" value="F:DNA binding"/>
    <property type="evidence" value="ECO:0007669"/>
    <property type="project" value="UniProtKB-KW"/>
</dbReference>
<evidence type="ECO:0000313" key="14">
    <source>
        <dbReference type="EMBL" id="CAB4176729.1"/>
    </source>
</evidence>
<feature type="domain" description="UvrD-like helicase ATP-binding" evidence="12">
    <location>
        <begin position="1"/>
        <end position="287"/>
    </location>
</feature>
<evidence type="ECO:0000256" key="6">
    <source>
        <dbReference type="ARBA" id="ARBA00023125"/>
    </source>
</evidence>
<dbReference type="EMBL" id="LR797259">
    <property type="protein sequence ID" value="CAB4197951.1"/>
    <property type="molecule type" value="Genomic_DNA"/>
</dbReference>
<evidence type="ECO:0000259" key="12">
    <source>
        <dbReference type="PROSITE" id="PS51198"/>
    </source>
</evidence>
<protein>
    <recommendedName>
        <fullName evidence="9">DNA 3'-5' helicase</fullName>
        <ecNumber evidence="9">5.6.2.4</ecNumber>
    </recommendedName>
</protein>
<organism evidence="15">
    <name type="scientific">uncultured Caudovirales phage</name>
    <dbReference type="NCBI Taxonomy" id="2100421"/>
    <lineage>
        <taxon>Viruses</taxon>
        <taxon>Duplodnaviria</taxon>
        <taxon>Heunggongvirae</taxon>
        <taxon>Uroviricota</taxon>
        <taxon>Caudoviricetes</taxon>
        <taxon>Peduoviridae</taxon>
        <taxon>Maltschvirus</taxon>
        <taxon>Maltschvirus maltsch</taxon>
    </lineage>
</organism>
<dbReference type="PANTHER" id="PTHR11070:SF2">
    <property type="entry name" value="ATP-DEPENDENT DNA HELICASE SRS2"/>
    <property type="match status" value="1"/>
</dbReference>
<evidence type="ECO:0000256" key="10">
    <source>
        <dbReference type="ARBA" id="ARBA00048988"/>
    </source>
</evidence>
<evidence type="ECO:0000313" key="15">
    <source>
        <dbReference type="EMBL" id="CAB4180952.1"/>
    </source>
</evidence>
<dbReference type="InterPro" id="IPR000212">
    <property type="entry name" value="DNA_helicase_UvrD/REP"/>
</dbReference>
<comment type="catalytic activity">
    <reaction evidence="10">
        <text>ATP + H2O = ADP + phosphate + H(+)</text>
        <dbReference type="Rhea" id="RHEA:13065"/>
        <dbReference type="ChEBI" id="CHEBI:15377"/>
        <dbReference type="ChEBI" id="CHEBI:15378"/>
        <dbReference type="ChEBI" id="CHEBI:30616"/>
        <dbReference type="ChEBI" id="CHEBI:43474"/>
        <dbReference type="ChEBI" id="CHEBI:456216"/>
        <dbReference type="EC" id="5.6.2.4"/>
    </reaction>
</comment>
<evidence type="ECO:0000256" key="7">
    <source>
        <dbReference type="ARBA" id="ARBA00023235"/>
    </source>
</evidence>
<dbReference type="Pfam" id="PF00580">
    <property type="entry name" value="UvrD-helicase"/>
    <property type="match status" value="1"/>
</dbReference>
<dbReference type="InterPro" id="IPR014017">
    <property type="entry name" value="DNA_helicase_UvrD-like_C"/>
</dbReference>
<dbReference type="InterPro" id="IPR027417">
    <property type="entry name" value="P-loop_NTPase"/>
</dbReference>
<dbReference type="GO" id="GO:0005524">
    <property type="term" value="F:ATP binding"/>
    <property type="evidence" value="ECO:0007669"/>
    <property type="project" value="UniProtKB-UniRule"/>
</dbReference>
<evidence type="ECO:0000313" key="16">
    <source>
        <dbReference type="EMBL" id="CAB4197951.1"/>
    </source>
</evidence>
<evidence type="ECO:0000256" key="3">
    <source>
        <dbReference type="ARBA" id="ARBA00022801"/>
    </source>
</evidence>
<dbReference type="Gene3D" id="3.40.50.300">
    <property type="entry name" value="P-loop containing nucleotide triphosphate hydrolases"/>
    <property type="match status" value="2"/>
</dbReference>
<name>A0A6J5QBR5_9CAUD</name>
<dbReference type="EMBL" id="LR798377">
    <property type="protein sequence ID" value="CAB5227584.1"/>
    <property type="molecule type" value="Genomic_DNA"/>
</dbReference>
<evidence type="ECO:0000256" key="8">
    <source>
        <dbReference type="ARBA" id="ARBA00034617"/>
    </source>
</evidence>
<evidence type="ECO:0000313" key="17">
    <source>
        <dbReference type="EMBL" id="CAB4210558.1"/>
    </source>
</evidence>